<protein>
    <submittedName>
        <fullName evidence="1">Uncharacterized protein</fullName>
    </submittedName>
</protein>
<evidence type="ECO:0000313" key="1">
    <source>
        <dbReference type="EMBL" id="CAL1378724.1"/>
    </source>
</evidence>
<gene>
    <name evidence="1" type="ORF">LTRI10_LOCUS20287</name>
</gene>
<evidence type="ECO:0000313" key="2">
    <source>
        <dbReference type="Proteomes" id="UP001497516"/>
    </source>
</evidence>
<name>A0AAV2DYK5_9ROSI</name>
<proteinExistence type="predicted"/>
<dbReference type="Proteomes" id="UP001497516">
    <property type="component" value="Chromosome 3"/>
</dbReference>
<reference evidence="1 2" key="1">
    <citation type="submission" date="2024-04" db="EMBL/GenBank/DDBJ databases">
        <authorList>
            <person name="Fracassetti M."/>
        </authorList>
    </citation>
    <scope>NUCLEOTIDE SEQUENCE [LARGE SCALE GENOMIC DNA]</scope>
</reference>
<sequence length="83" mass="9759">MRRVNHCRPHQEVAVEKANNEQILNFTQSQEDADRLLRGDITTSETRPLPQVWKRKKTALLVLLWRVPIQMKEGLRLQKSKEG</sequence>
<dbReference type="EMBL" id="OZ034816">
    <property type="protein sequence ID" value="CAL1378724.1"/>
    <property type="molecule type" value="Genomic_DNA"/>
</dbReference>
<dbReference type="AlphaFoldDB" id="A0AAV2DYK5"/>
<accession>A0AAV2DYK5</accession>
<keyword evidence="2" id="KW-1185">Reference proteome</keyword>
<organism evidence="1 2">
    <name type="scientific">Linum trigynum</name>
    <dbReference type="NCBI Taxonomy" id="586398"/>
    <lineage>
        <taxon>Eukaryota</taxon>
        <taxon>Viridiplantae</taxon>
        <taxon>Streptophyta</taxon>
        <taxon>Embryophyta</taxon>
        <taxon>Tracheophyta</taxon>
        <taxon>Spermatophyta</taxon>
        <taxon>Magnoliopsida</taxon>
        <taxon>eudicotyledons</taxon>
        <taxon>Gunneridae</taxon>
        <taxon>Pentapetalae</taxon>
        <taxon>rosids</taxon>
        <taxon>fabids</taxon>
        <taxon>Malpighiales</taxon>
        <taxon>Linaceae</taxon>
        <taxon>Linum</taxon>
    </lineage>
</organism>